<name>A0ABS8P228_9PSEU</name>
<sequence length="355" mass="37582">MTAVLLLAATGCAAPTLGRCAAPPAPDVGTTAGWVGYLAAHRDDVAFVIDDGRGTRLEHRADTVVPMASASKALNLAAYARAVALGVVRPDEPVRLGDWERWEVYNPTETAHARALDHLGIPRAGNRATDPDRIVTIEQLATEISIWSDDAGPDYLRARLGDQALLDTAHDVGWADPELISTTGFLVSLFTPELVPPATDRPARRAAEWALAQRYATDPAFRADADTRNVAPAVEARWADGGPGGTARQLQALWSAVGRGSFPGADRARALAEQDPDPGPGITALGAKGGSLTGVLTRGIELRRDDGTVATAVLLVRHMSELDTRRVDESSQAFNDVLVASVQSPEVTAALRCQL</sequence>
<evidence type="ECO:0000313" key="4">
    <source>
        <dbReference type="Proteomes" id="UP001199469"/>
    </source>
</evidence>
<gene>
    <name evidence="3" type="ORF">LQ327_01355</name>
</gene>
<evidence type="ECO:0000259" key="2">
    <source>
        <dbReference type="Pfam" id="PF13354"/>
    </source>
</evidence>
<dbReference type="InterPro" id="IPR012338">
    <property type="entry name" value="Beta-lactam/transpept-like"/>
</dbReference>
<keyword evidence="1" id="KW-0732">Signal</keyword>
<dbReference type="Proteomes" id="UP001199469">
    <property type="component" value="Unassembled WGS sequence"/>
</dbReference>
<dbReference type="SUPFAM" id="SSF56601">
    <property type="entry name" value="beta-lactamase/transpeptidase-like"/>
    <property type="match status" value="1"/>
</dbReference>
<feature type="chain" id="PRO_5045758461" evidence="1">
    <location>
        <begin position="22"/>
        <end position="355"/>
    </location>
</feature>
<dbReference type="GO" id="GO:0016787">
    <property type="term" value="F:hydrolase activity"/>
    <property type="evidence" value="ECO:0007669"/>
    <property type="project" value="UniProtKB-KW"/>
</dbReference>
<dbReference type="EMBL" id="JAJNDB010000001">
    <property type="protein sequence ID" value="MCD2192037.1"/>
    <property type="molecule type" value="Genomic_DNA"/>
</dbReference>
<reference evidence="3 4" key="1">
    <citation type="submission" date="2021-11" db="EMBL/GenBank/DDBJ databases">
        <title>Draft genome sequence of Actinomycetospora sp. SF1 isolated from the rhizosphere soil.</title>
        <authorList>
            <person name="Duangmal K."/>
            <person name="Chantavorakit T."/>
        </authorList>
    </citation>
    <scope>NUCLEOTIDE SEQUENCE [LARGE SCALE GENOMIC DNA]</scope>
    <source>
        <strain evidence="3 4">TBRC 5722</strain>
    </source>
</reference>
<dbReference type="Gene3D" id="3.40.710.10">
    <property type="entry name" value="DD-peptidase/beta-lactamase superfamily"/>
    <property type="match status" value="1"/>
</dbReference>
<evidence type="ECO:0000313" key="3">
    <source>
        <dbReference type="EMBL" id="MCD2192037.1"/>
    </source>
</evidence>
<feature type="signal peptide" evidence="1">
    <location>
        <begin position="1"/>
        <end position="21"/>
    </location>
</feature>
<protein>
    <submittedName>
        <fullName evidence="3">Class A beta-lactamase-related serine hydrolase</fullName>
    </submittedName>
</protein>
<organism evidence="3 4">
    <name type="scientific">Actinomycetospora endophytica</name>
    <dbReference type="NCBI Taxonomy" id="2291215"/>
    <lineage>
        <taxon>Bacteria</taxon>
        <taxon>Bacillati</taxon>
        <taxon>Actinomycetota</taxon>
        <taxon>Actinomycetes</taxon>
        <taxon>Pseudonocardiales</taxon>
        <taxon>Pseudonocardiaceae</taxon>
        <taxon>Actinomycetospora</taxon>
    </lineage>
</organism>
<keyword evidence="4" id="KW-1185">Reference proteome</keyword>
<dbReference type="InterPro" id="IPR045155">
    <property type="entry name" value="Beta-lactam_cat"/>
</dbReference>
<dbReference type="RefSeq" id="WP_230729728.1">
    <property type="nucleotide sequence ID" value="NZ_JAJNDB010000001.1"/>
</dbReference>
<feature type="domain" description="Beta-lactamase class A catalytic" evidence="2">
    <location>
        <begin position="48"/>
        <end position="179"/>
    </location>
</feature>
<accession>A0ABS8P228</accession>
<evidence type="ECO:0000256" key="1">
    <source>
        <dbReference type="SAM" id="SignalP"/>
    </source>
</evidence>
<comment type="caution">
    <text evidence="3">The sequence shown here is derived from an EMBL/GenBank/DDBJ whole genome shotgun (WGS) entry which is preliminary data.</text>
</comment>
<dbReference type="Pfam" id="PF13354">
    <property type="entry name" value="Beta-lactamase2"/>
    <property type="match status" value="1"/>
</dbReference>
<keyword evidence="3" id="KW-0378">Hydrolase</keyword>
<proteinExistence type="predicted"/>